<evidence type="ECO:0000256" key="2">
    <source>
        <dbReference type="ARBA" id="ARBA00022786"/>
    </source>
</evidence>
<dbReference type="Gene3D" id="1.20.1280.50">
    <property type="match status" value="1"/>
</dbReference>
<dbReference type="EMBL" id="NESQ01000078">
    <property type="protein sequence ID" value="PUU79879.1"/>
    <property type="molecule type" value="Genomic_DNA"/>
</dbReference>
<dbReference type="AlphaFoldDB" id="A0A2T6ZWK8"/>
<gene>
    <name evidence="4" type="ORF">B9Z19DRAFT_977163</name>
</gene>
<organism evidence="4 5">
    <name type="scientific">Tuber borchii</name>
    <name type="common">White truffle</name>
    <dbReference type="NCBI Taxonomy" id="42251"/>
    <lineage>
        <taxon>Eukaryota</taxon>
        <taxon>Fungi</taxon>
        <taxon>Dikarya</taxon>
        <taxon>Ascomycota</taxon>
        <taxon>Pezizomycotina</taxon>
        <taxon>Pezizomycetes</taxon>
        <taxon>Pezizales</taxon>
        <taxon>Tuberaceae</taxon>
        <taxon>Tuber</taxon>
    </lineage>
</organism>
<dbReference type="Pfam" id="PF12014">
    <property type="entry name" value="Cyclin_D1_bind"/>
    <property type="match status" value="1"/>
</dbReference>
<name>A0A2T6ZWK8_TUBBO</name>
<dbReference type="InterPro" id="IPR036047">
    <property type="entry name" value="F-box-like_dom_sf"/>
</dbReference>
<dbReference type="CDD" id="cd09917">
    <property type="entry name" value="F-box_SF"/>
    <property type="match status" value="1"/>
</dbReference>
<keyword evidence="5" id="KW-1185">Reference proteome</keyword>
<evidence type="ECO:0000313" key="4">
    <source>
        <dbReference type="EMBL" id="PUU79879.1"/>
    </source>
</evidence>
<evidence type="ECO:0000259" key="3">
    <source>
        <dbReference type="PROSITE" id="PS50181"/>
    </source>
</evidence>
<dbReference type="PANTHER" id="PTHR10706">
    <property type="entry name" value="F-BOX FAMILY PROTEIN"/>
    <property type="match status" value="1"/>
</dbReference>
<dbReference type="InterPro" id="IPR045048">
    <property type="entry name" value="FBXO31/39"/>
</dbReference>
<comment type="pathway">
    <text evidence="1">Protein modification; protein ubiquitination.</text>
</comment>
<dbReference type="InterPro" id="IPR001810">
    <property type="entry name" value="F-box_dom"/>
</dbReference>
<keyword evidence="2" id="KW-0833">Ubl conjugation pathway</keyword>
<dbReference type="SMART" id="SM00256">
    <property type="entry name" value="FBOX"/>
    <property type="match status" value="1"/>
</dbReference>
<reference evidence="4 5" key="1">
    <citation type="submission" date="2017-04" db="EMBL/GenBank/DDBJ databases">
        <title>Draft genome sequence of Tuber borchii Vittad., a whitish edible truffle.</title>
        <authorList>
            <consortium name="DOE Joint Genome Institute"/>
            <person name="Murat C."/>
            <person name="Kuo A."/>
            <person name="Barry K.W."/>
            <person name="Clum A."/>
            <person name="Dockter R.B."/>
            <person name="Fauchery L."/>
            <person name="Iotti M."/>
            <person name="Kohler A."/>
            <person name="Labutti K."/>
            <person name="Lindquist E.A."/>
            <person name="Lipzen A."/>
            <person name="Ohm R.A."/>
            <person name="Wang M."/>
            <person name="Grigoriev I.V."/>
            <person name="Zambonelli A."/>
            <person name="Martin F.M."/>
        </authorList>
    </citation>
    <scope>NUCLEOTIDE SEQUENCE [LARGE SCALE GENOMIC DNA]</scope>
    <source>
        <strain evidence="4 5">Tbo3840</strain>
    </source>
</reference>
<evidence type="ECO:0000313" key="5">
    <source>
        <dbReference type="Proteomes" id="UP000244722"/>
    </source>
</evidence>
<protein>
    <recommendedName>
        <fullName evidence="3">F-box domain-containing protein</fullName>
    </recommendedName>
</protein>
<dbReference type="Proteomes" id="UP000244722">
    <property type="component" value="Unassembled WGS sequence"/>
</dbReference>
<dbReference type="Pfam" id="PF12937">
    <property type="entry name" value="F-box-like"/>
    <property type="match status" value="1"/>
</dbReference>
<feature type="domain" description="F-box" evidence="3">
    <location>
        <begin position="10"/>
        <end position="62"/>
    </location>
</feature>
<evidence type="ECO:0000256" key="1">
    <source>
        <dbReference type="ARBA" id="ARBA00004906"/>
    </source>
</evidence>
<dbReference type="PROSITE" id="PS50181">
    <property type="entry name" value="FBOX"/>
    <property type="match status" value="1"/>
</dbReference>
<dbReference type="PANTHER" id="PTHR10706:SF130">
    <property type="entry name" value="F-BOX ONLY PROTEIN 31"/>
    <property type="match status" value="1"/>
</dbReference>
<dbReference type="STRING" id="42251.A0A2T6ZWK8"/>
<dbReference type="OrthoDB" id="722566at2759"/>
<sequence>MASSDEKANSAAIQSCPNEILQLIFQNLNSVSLARCSTVCSHWRELIDPSDPSIPDRLWARQAPCLRLKSPTPYTRFRDLYASLRNHLWLHGKIWMSNRLWTGYILLSTYNLETGAIDLTNIVATRLGGNHREDLVPWSRDESISVATFDPQVSLWTSPLLSFDNTVLDPNDNEIKPSMQERSFYCSLLRASAVPPEAQVLSKKYWPPPHIPAAQRTDISCEDKPSRADAIDSAFHIRKWIMFGGMPVPGVVMSSNGIDSQIETFATISEEHYTPDKDHPYRGIWVGDYSTHGCEFILFHQETPTKLKAVKITGDLNVPCGEITFVVDDLRAVIRVADEREWPGAKVISAKGQIAQQLFRDSELVDAEMICVSFDEIALLWHFSSRICRFRRVDIEGFIYGPRE</sequence>
<accession>A0A2T6ZWK8</accession>
<proteinExistence type="predicted"/>
<dbReference type="UniPathway" id="UPA00143"/>
<dbReference type="SUPFAM" id="SSF81383">
    <property type="entry name" value="F-box domain"/>
    <property type="match status" value="1"/>
</dbReference>
<dbReference type="GO" id="GO:0016567">
    <property type="term" value="P:protein ubiquitination"/>
    <property type="evidence" value="ECO:0007669"/>
    <property type="project" value="UniProtKB-UniPathway"/>
</dbReference>
<comment type="caution">
    <text evidence="4">The sequence shown here is derived from an EMBL/GenBank/DDBJ whole genome shotgun (WGS) entry which is preliminary data.</text>
</comment>